<feature type="binding site" evidence="6">
    <location>
        <position position="189"/>
    </location>
    <ligand>
        <name>Zn(2+)</name>
        <dbReference type="ChEBI" id="CHEBI:29105"/>
        <note>catalytic</note>
    </ligand>
</feature>
<dbReference type="Gene3D" id="3.40.390.10">
    <property type="entry name" value="Collagenase (Catalytic Domain)"/>
    <property type="match status" value="1"/>
</dbReference>
<keyword evidence="4 6" id="KW-0862">Zinc</keyword>
<dbReference type="RefSeq" id="XP_015181109.1">
    <property type="nucleotide sequence ID" value="XM_015325623.1"/>
</dbReference>
<keyword evidence="10" id="KW-1185">Reference proteome</keyword>
<dbReference type="Pfam" id="PF01400">
    <property type="entry name" value="Astacin"/>
    <property type="match status" value="1"/>
</dbReference>
<feature type="binding site" evidence="6">
    <location>
        <position position="185"/>
    </location>
    <ligand>
        <name>Zn(2+)</name>
        <dbReference type="ChEBI" id="CHEBI:29105"/>
        <note>catalytic</note>
    </ligand>
</feature>
<dbReference type="InterPro" id="IPR024079">
    <property type="entry name" value="MetalloPept_cat_dom_sf"/>
</dbReference>
<feature type="region of interest" description="Disordered" evidence="8">
    <location>
        <begin position="287"/>
        <end position="314"/>
    </location>
</feature>
<dbReference type="InterPro" id="IPR006026">
    <property type="entry name" value="Peptidase_Metallo"/>
</dbReference>
<keyword evidence="5 6" id="KW-0482">Metalloprotease</keyword>
<dbReference type="EC" id="3.4.24.-" evidence="7"/>
<dbReference type="GO" id="GO:0008237">
    <property type="term" value="F:metallopeptidase activity"/>
    <property type="evidence" value="ECO:0007669"/>
    <property type="project" value="UniProtKB-KW"/>
</dbReference>
<dbReference type="SUPFAM" id="SSF55486">
    <property type="entry name" value="Metalloproteases ('zincins'), catalytic domain"/>
    <property type="match status" value="1"/>
</dbReference>
<organism evidence="10 11">
    <name type="scientific">Polistes dominula</name>
    <name type="common">European paper wasp</name>
    <name type="synonym">Vespa dominula</name>
    <dbReference type="NCBI Taxonomy" id="743375"/>
    <lineage>
        <taxon>Eukaryota</taxon>
        <taxon>Metazoa</taxon>
        <taxon>Ecdysozoa</taxon>
        <taxon>Arthropoda</taxon>
        <taxon>Hexapoda</taxon>
        <taxon>Insecta</taxon>
        <taxon>Pterygota</taxon>
        <taxon>Neoptera</taxon>
        <taxon>Endopterygota</taxon>
        <taxon>Hymenoptera</taxon>
        <taxon>Apocrita</taxon>
        <taxon>Aculeata</taxon>
        <taxon>Vespoidea</taxon>
        <taxon>Vespidae</taxon>
        <taxon>Polistinae</taxon>
        <taxon>Polistini</taxon>
        <taxon>Polistes</taxon>
    </lineage>
</organism>
<feature type="binding site" evidence="6">
    <location>
        <position position="195"/>
    </location>
    <ligand>
        <name>Zn(2+)</name>
        <dbReference type="ChEBI" id="CHEBI:29105"/>
        <note>catalytic</note>
    </ligand>
</feature>
<reference evidence="11" key="1">
    <citation type="submission" date="2025-08" db="UniProtKB">
        <authorList>
            <consortium name="RefSeq"/>
        </authorList>
    </citation>
    <scope>IDENTIFICATION</scope>
    <source>
        <tissue evidence="11">Whole body</tissue>
    </source>
</reference>
<accession>A0ABM1ILM2</accession>
<dbReference type="InterPro" id="IPR001506">
    <property type="entry name" value="Peptidase_M12A"/>
</dbReference>
<dbReference type="PRINTS" id="PR00480">
    <property type="entry name" value="ASTACIN"/>
</dbReference>
<evidence type="ECO:0000259" key="9">
    <source>
        <dbReference type="PROSITE" id="PS51864"/>
    </source>
</evidence>
<gene>
    <name evidence="11" type="primary">LOC107068834</name>
</gene>
<evidence type="ECO:0000256" key="6">
    <source>
        <dbReference type="PROSITE-ProRule" id="PRU01211"/>
    </source>
</evidence>
<proteinExistence type="predicted"/>
<feature type="signal peptide" evidence="7">
    <location>
        <begin position="1"/>
        <end position="20"/>
    </location>
</feature>
<dbReference type="GeneID" id="107068834"/>
<dbReference type="PROSITE" id="PS51864">
    <property type="entry name" value="ASTACIN"/>
    <property type="match status" value="1"/>
</dbReference>
<comment type="cofactor">
    <cofactor evidence="6 7">
        <name>Zn(2+)</name>
        <dbReference type="ChEBI" id="CHEBI:29105"/>
    </cofactor>
    <text evidence="6 7">Binds 1 zinc ion per subunit.</text>
</comment>
<evidence type="ECO:0000256" key="3">
    <source>
        <dbReference type="ARBA" id="ARBA00022801"/>
    </source>
</evidence>
<feature type="chain" id="PRO_5044972123" description="Metalloendopeptidase" evidence="7">
    <location>
        <begin position="21"/>
        <end position="314"/>
    </location>
</feature>
<evidence type="ECO:0000256" key="1">
    <source>
        <dbReference type="ARBA" id="ARBA00022670"/>
    </source>
</evidence>
<keyword evidence="3 6" id="KW-0378">Hydrolase</keyword>
<dbReference type="PANTHER" id="PTHR10127">
    <property type="entry name" value="DISCOIDIN, CUB, EGF, LAMININ , AND ZINC METALLOPROTEASE DOMAIN CONTAINING"/>
    <property type="match status" value="1"/>
</dbReference>
<evidence type="ECO:0000256" key="5">
    <source>
        <dbReference type="ARBA" id="ARBA00023049"/>
    </source>
</evidence>
<keyword evidence="7" id="KW-0732">Signal</keyword>
<feature type="active site" evidence="6">
    <location>
        <position position="186"/>
    </location>
</feature>
<feature type="domain" description="Peptidase M12A" evidence="9">
    <location>
        <begin position="91"/>
        <end position="289"/>
    </location>
</feature>
<keyword evidence="2 6" id="KW-0479">Metal-binding</keyword>
<keyword evidence="1 6" id="KW-0645">Protease</keyword>
<comment type="caution">
    <text evidence="6">Lacks conserved residue(s) required for the propagation of feature annotation.</text>
</comment>
<evidence type="ECO:0000313" key="11">
    <source>
        <dbReference type="RefSeq" id="XP_015181109.1"/>
    </source>
</evidence>
<feature type="region of interest" description="Disordered" evidence="8">
    <location>
        <begin position="25"/>
        <end position="45"/>
    </location>
</feature>
<dbReference type="CDD" id="cd04280">
    <property type="entry name" value="ZnMc_astacin_like"/>
    <property type="match status" value="1"/>
</dbReference>
<dbReference type="SMART" id="SM00235">
    <property type="entry name" value="ZnMc"/>
    <property type="match status" value="1"/>
</dbReference>
<evidence type="ECO:0000256" key="8">
    <source>
        <dbReference type="SAM" id="MobiDB-lite"/>
    </source>
</evidence>
<evidence type="ECO:0000256" key="2">
    <source>
        <dbReference type="ARBA" id="ARBA00022723"/>
    </source>
</evidence>
<evidence type="ECO:0000313" key="10">
    <source>
        <dbReference type="Proteomes" id="UP000694924"/>
    </source>
</evidence>
<dbReference type="PANTHER" id="PTHR10127:SF780">
    <property type="entry name" value="METALLOENDOPEPTIDASE"/>
    <property type="match status" value="1"/>
</dbReference>
<dbReference type="Proteomes" id="UP000694924">
    <property type="component" value="Unplaced"/>
</dbReference>
<sequence length="314" mass="35982">MTTTTLQVLLFMILVAICTGFPSKSHRGSHGHPIPPEPRNQGRFEDGHNHEEIARRINSWKPEDPENIWELSGLYQGDIMLPLNHKGNNRNGLLDTTTRWPNATVPYYIEEEDFDRSDIEVIKDAIKEYHTRSCLRFRPYKESDIDYVRIQGKSSGCWSMVGRHGKGQVLNLQVDGCVRHGVVVHELMHALGFYHQQSAANRDEWVVIHWDNIKPGKEHNFEKYDRDTVTDFGSSYDYSSVMHYSAHAFSVNGEATITPKVEDAKIGQRNGLSKIDVEKLQAMYKDECDNREPEVSTASESEEDLSFNWSSLDL</sequence>
<evidence type="ECO:0000256" key="7">
    <source>
        <dbReference type="RuleBase" id="RU361183"/>
    </source>
</evidence>
<protein>
    <recommendedName>
        <fullName evidence="7">Metalloendopeptidase</fullName>
        <ecNumber evidence="7">3.4.24.-</ecNumber>
    </recommendedName>
</protein>
<name>A0ABM1ILM2_POLDO</name>
<evidence type="ECO:0000256" key="4">
    <source>
        <dbReference type="ARBA" id="ARBA00022833"/>
    </source>
</evidence>
<dbReference type="InterPro" id="IPR034035">
    <property type="entry name" value="Astacin-like_dom"/>
</dbReference>